<keyword evidence="5" id="KW-0547">Nucleotide-binding</keyword>
<protein>
    <recommendedName>
        <fullName evidence="2">histidine kinase</fullName>
        <ecNumber evidence="2">2.7.13.3</ecNumber>
    </recommendedName>
</protein>
<dbReference type="Gene3D" id="3.30.450.20">
    <property type="entry name" value="PAS domain"/>
    <property type="match status" value="1"/>
</dbReference>
<sequence length="441" mass="49030">MLYSIVLIIFTLLFFSVYGEKVYVSIYVIPVALIAMTCGPYIGIAATIILGFSIFFLQEYNLSQRFSIHEVTTILCLLILAWLVGQISQISILHTLQLAKEKKFLSGLIETFSGGIIITNLKGEIILCNKEIENIFKINKSNLMGQMETLLWYDCSPPVFQWPQNFNNLEITTGSKSYLVSRFILTGPGPEEICYATVINDITEHKQQQLQLQRLATLSAVGELAAGAAHEIRNPLTTVRGFLQLLREKVTDPRTAELSQLAIEEVDHINNIVTSMLQLAKPENGQIGPLDINQIINETWDLYTYSGIRKGISYEKELAYGLPLLAGNAKQIKQVLLNLLKNAENACNPGDKIKVNTYVDNHVICLSVTDTGKGIVPEQLEKIFNPFYTTSSSGTGLGLAICNRIVADHQGTIKVDSQPGMGTTFTVCFRSIDVYKSNHQQ</sequence>
<dbReference type="SMART" id="SM00387">
    <property type="entry name" value="HATPase_c"/>
    <property type="match status" value="1"/>
</dbReference>
<keyword evidence="9" id="KW-0812">Transmembrane</keyword>
<dbReference type="InterPro" id="IPR036890">
    <property type="entry name" value="HATPase_C_sf"/>
</dbReference>
<dbReference type="InterPro" id="IPR036097">
    <property type="entry name" value="HisK_dim/P_sf"/>
</dbReference>
<dbReference type="PRINTS" id="PR00344">
    <property type="entry name" value="BCTRLSENSOR"/>
</dbReference>
<dbReference type="EC" id="2.7.13.3" evidence="2"/>
<gene>
    <name evidence="12" type="ordered locus">Desca_0016</name>
</gene>
<evidence type="ECO:0000256" key="7">
    <source>
        <dbReference type="ARBA" id="ARBA00022840"/>
    </source>
</evidence>
<evidence type="ECO:0000256" key="4">
    <source>
        <dbReference type="ARBA" id="ARBA00022679"/>
    </source>
</evidence>
<dbReference type="SUPFAM" id="SSF47384">
    <property type="entry name" value="Homodimeric domain of signal transducing histidine kinase"/>
    <property type="match status" value="1"/>
</dbReference>
<dbReference type="AlphaFoldDB" id="F6B3V6"/>
<dbReference type="InterPro" id="IPR035965">
    <property type="entry name" value="PAS-like_dom_sf"/>
</dbReference>
<keyword evidence="3" id="KW-0597">Phosphoprotein</keyword>
<keyword evidence="7" id="KW-0067">ATP-binding</keyword>
<dbReference type="Gene3D" id="3.30.565.10">
    <property type="entry name" value="Histidine kinase-like ATPase, C-terminal domain"/>
    <property type="match status" value="1"/>
</dbReference>
<evidence type="ECO:0000256" key="9">
    <source>
        <dbReference type="SAM" id="Phobius"/>
    </source>
</evidence>
<evidence type="ECO:0000256" key="2">
    <source>
        <dbReference type="ARBA" id="ARBA00012438"/>
    </source>
</evidence>
<evidence type="ECO:0000313" key="13">
    <source>
        <dbReference type="Proteomes" id="UP000009226"/>
    </source>
</evidence>
<reference evidence="12" key="1">
    <citation type="submission" date="2011-05" db="EMBL/GenBank/DDBJ databases">
        <title>Complete sequence of Desulfotomaculum carboxydivorans CO-1-SRB.</title>
        <authorList>
            <consortium name="US DOE Joint Genome Institute"/>
            <person name="Lucas S."/>
            <person name="Han J."/>
            <person name="Lapidus A."/>
            <person name="Cheng J.-F."/>
            <person name="Goodwin L."/>
            <person name="Pitluck S."/>
            <person name="Peters L."/>
            <person name="Mikhailova N."/>
            <person name="Lu M."/>
            <person name="Han C."/>
            <person name="Tapia R."/>
            <person name="Land M."/>
            <person name="Hauser L."/>
            <person name="Kyrpides N."/>
            <person name="Ivanova N."/>
            <person name="Pagani I."/>
            <person name="Stams A."/>
            <person name="Plugge C."/>
            <person name="Muyzer G."/>
            <person name="Kuever J."/>
            <person name="Parshina S."/>
            <person name="Ivanova A."/>
            <person name="Nazina T."/>
            <person name="Woyke T."/>
        </authorList>
    </citation>
    <scope>NUCLEOTIDE SEQUENCE [LARGE SCALE GENOMIC DNA]</scope>
    <source>
        <strain evidence="12">CO-1-SRB</strain>
    </source>
</reference>
<dbReference type="InterPro" id="IPR003594">
    <property type="entry name" value="HATPase_dom"/>
</dbReference>
<dbReference type="Pfam" id="PF00989">
    <property type="entry name" value="PAS"/>
    <property type="match status" value="1"/>
</dbReference>
<dbReference type="Gene3D" id="1.10.287.130">
    <property type="match status" value="1"/>
</dbReference>
<keyword evidence="4" id="KW-0808">Transferase</keyword>
<dbReference type="Proteomes" id="UP000009226">
    <property type="component" value="Chromosome"/>
</dbReference>
<dbReference type="PROSITE" id="PS50112">
    <property type="entry name" value="PAS"/>
    <property type="match status" value="1"/>
</dbReference>
<keyword evidence="9" id="KW-1133">Transmembrane helix</keyword>
<dbReference type="GO" id="GO:0000155">
    <property type="term" value="F:phosphorelay sensor kinase activity"/>
    <property type="evidence" value="ECO:0007669"/>
    <property type="project" value="InterPro"/>
</dbReference>
<keyword evidence="6 12" id="KW-0418">Kinase</keyword>
<feature type="domain" description="Histidine kinase" evidence="10">
    <location>
        <begin position="227"/>
        <end position="433"/>
    </location>
</feature>
<evidence type="ECO:0000256" key="6">
    <source>
        <dbReference type="ARBA" id="ARBA00022777"/>
    </source>
</evidence>
<organism evidence="12 13">
    <name type="scientific">Desulfotomaculum nigrificans (strain DSM 14880 / VKM B-2319 / CO-1-SRB)</name>
    <name type="common">Desulfotomaculum carboxydivorans</name>
    <dbReference type="NCBI Taxonomy" id="868595"/>
    <lineage>
        <taxon>Bacteria</taxon>
        <taxon>Bacillati</taxon>
        <taxon>Bacillota</taxon>
        <taxon>Clostridia</taxon>
        <taxon>Eubacteriales</taxon>
        <taxon>Desulfotomaculaceae</taxon>
        <taxon>Desulfotomaculum</taxon>
    </lineage>
</organism>
<dbReference type="HOGENOM" id="CLU_000445_114_39_9"/>
<evidence type="ECO:0000256" key="8">
    <source>
        <dbReference type="ARBA" id="ARBA00023012"/>
    </source>
</evidence>
<feature type="transmembrane region" description="Helical" evidence="9">
    <location>
        <begin position="29"/>
        <end position="56"/>
    </location>
</feature>
<accession>F6B3V6</accession>
<dbReference type="eggNOG" id="COG3852">
    <property type="taxonomic scope" value="Bacteria"/>
</dbReference>
<dbReference type="GO" id="GO:0005524">
    <property type="term" value="F:ATP binding"/>
    <property type="evidence" value="ECO:0007669"/>
    <property type="project" value="UniProtKB-KW"/>
</dbReference>
<evidence type="ECO:0000259" key="11">
    <source>
        <dbReference type="PROSITE" id="PS50112"/>
    </source>
</evidence>
<dbReference type="KEGG" id="dca:Desca_0016"/>
<dbReference type="SMART" id="SM00388">
    <property type="entry name" value="HisKA"/>
    <property type="match status" value="1"/>
</dbReference>
<evidence type="ECO:0000256" key="1">
    <source>
        <dbReference type="ARBA" id="ARBA00000085"/>
    </source>
</evidence>
<dbReference type="RefSeq" id="WP_013809376.1">
    <property type="nucleotide sequence ID" value="NC_015565.1"/>
</dbReference>
<dbReference type="InterPro" id="IPR004358">
    <property type="entry name" value="Sig_transdc_His_kin-like_C"/>
</dbReference>
<proteinExistence type="predicted"/>
<dbReference type="PANTHER" id="PTHR43065">
    <property type="entry name" value="SENSOR HISTIDINE KINASE"/>
    <property type="match status" value="1"/>
</dbReference>
<dbReference type="InterPro" id="IPR000014">
    <property type="entry name" value="PAS"/>
</dbReference>
<dbReference type="InterPro" id="IPR013767">
    <property type="entry name" value="PAS_fold"/>
</dbReference>
<dbReference type="CDD" id="cd00082">
    <property type="entry name" value="HisKA"/>
    <property type="match status" value="1"/>
</dbReference>
<evidence type="ECO:0000256" key="3">
    <source>
        <dbReference type="ARBA" id="ARBA00022553"/>
    </source>
</evidence>
<dbReference type="GO" id="GO:0006355">
    <property type="term" value="P:regulation of DNA-templated transcription"/>
    <property type="evidence" value="ECO:0007669"/>
    <property type="project" value="InterPro"/>
</dbReference>
<keyword evidence="8" id="KW-0902">Two-component regulatory system</keyword>
<keyword evidence="13" id="KW-1185">Reference proteome</keyword>
<dbReference type="SUPFAM" id="SSF55874">
    <property type="entry name" value="ATPase domain of HSP90 chaperone/DNA topoisomerase II/histidine kinase"/>
    <property type="match status" value="1"/>
</dbReference>
<comment type="catalytic activity">
    <reaction evidence="1">
        <text>ATP + protein L-histidine = ADP + protein N-phospho-L-histidine.</text>
        <dbReference type="EC" id="2.7.13.3"/>
    </reaction>
</comment>
<dbReference type="Pfam" id="PF02518">
    <property type="entry name" value="HATPase_c"/>
    <property type="match status" value="1"/>
</dbReference>
<dbReference type="PANTHER" id="PTHR43065:SF10">
    <property type="entry name" value="PEROXIDE STRESS-ACTIVATED HISTIDINE KINASE MAK3"/>
    <property type="match status" value="1"/>
</dbReference>
<dbReference type="SUPFAM" id="SSF55785">
    <property type="entry name" value="PYP-like sensor domain (PAS domain)"/>
    <property type="match status" value="1"/>
</dbReference>
<evidence type="ECO:0000259" key="10">
    <source>
        <dbReference type="PROSITE" id="PS50109"/>
    </source>
</evidence>
<dbReference type="InterPro" id="IPR005467">
    <property type="entry name" value="His_kinase_dom"/>
</dbReference>
<dbReference type="SMART" id="SM00091">
    <property type="entry name" value="PAS"/>
    <property type="match status" value="1"/>
</dbReference>
<feature type="domain" description="PAS" evidence="11">
    <location>
        <begin position="101"/>
        <end position="146"/>
    </location>
</feature>
<evidence type="ECO:0000313" key="12">
    <source>
        <dbReference type="EMBL" id="AEF92921.1"/>
    </source>
</evidence>
<dbReference type="CDD" id="cd00130">
    <property type="entry name" value="PAS"/>
    <property type="match status" value="1"/>
</dbReference>
<keyword evidence="9" id="KW-0472">Membrane</keyword>
<dbReference type="PROSITE" id="PS50109">
    <property type="entry name" value="HIS_KIN"/>
    <property type="match status" value="1"/>
</dbReference>
<dbReference type="EMBL" id="CP002736">
    <property type="protein sequence ID" value="AEF92921.1"/>
    <property type="molecule type" value="Genomic_DNA"/>
</dbReference>
<feature type="transmembrane region" description="Helical" evidence="9">
    <location>
        <begin position="68"/>
        <end position="85"/>
    </location>
</feature>
<evidence type="ECO:0000256" key="5">
    <source>
        <dbReference type="ARBA" id="ARBA00022741"/>
    </source>
</evidence>
<dbReference type="Pfam" id="PF00512">
    <property type="entry name" value="HisKA"/>
    <property type="match status" value="1"/>
</dbReference>
<dbReference type="InterPro" id="IPR003661">
    <property type="entry name" value="HisK_dim/P_dom"/>
</dbReference>
<dbReference type="STRING" id="868595.Desca_0016"/>
<name>F6B3V6_DESCC</name>